<accession>A0ABR4PYR1</accession>
<evidence type="ECO:0000256" key="1">
    <source>
        <dbReference type="SAM" id="MobiDB-lite"/>
    </source>
</evidence>
<evidence type="ECO:0000313" key="2">
    <source>
        <dbReference type="EMBL" id="KAL3428409.1"/>
    </source>
</evidence>
<feature type="region of interest" description="Disordered" evidence="1">
    <location>
        <begin position="257"/>
        <end position="282"/>
    </location>
</feature>
<proteinExistence type="predicted"/>
<reference evidence="2 3" key="1">
    <citation type="submission" date="2024-06" db="EMBL/GenBank/DDBJ databases">
        <title>Complete genome of Phlyctema vagabunda strain 19-DSS-EL-015.</title>
        <authorList>
            <person name="Fiorenzani C."/>
        </authorList>
    </citation>
    <scope>NUCLEOTIDE SEQUENCE [LARGE SCALE GENOMIC DNA]</scope>
    <source>
        <strain evidence="2 3">19-DSS-EL-015</strain>
    </source>
</reference>
<organism evidence="2 3">
    <name type="scientific">Phlyctema vagabunda</name>
    <dbReference type="NCBI Taxonomy" id="108571"/>
    <lineage>
        <taxon>Eukaryota</taxon>
        <taxon>Fungi</taxon>
        <taxon>Dikarya</taxon>
        <taxon>Ascomycota</taxon>
        <taxon>Pezizomycotina</taxon>
        <taxon>Leotiomycetes</taxon>
        <taxon>Helotiales</taxon>
        <taxon>Dermateaceae</taxon>
        <taxon>Phlyctema</taxon>
    </lineage>
</organism>
<dbReference type="Proteomes" id="UP001629113">
    <property type="component" value="Unassembled WGS sequence"/>
</dbReference>
<gene>
    <name evidence="2" type="ORF">PVAG01_01918</name>
</gene>
<evidence type="ECO:0000313" key="3">
    <source>
        <dbReference type="Proteomes" id="UP001629113"/>
    </source>
</evidence>
<name>A0ABR4PYR1_9HELO</name>
<dbReference type="EMBL" id="JBFCZG010000001">
    <property type="protein sequence ID" value="KAL3428409.1"/>
    <property type="molecule type" value="Genomic_DNA"/>
</dbReference>
<feature type="region of interest" description="Disordered" evidence="1">
    <location>
        <begin position="1"/>
        <end position="21"/>
    </location>
</feature>
<keyword evidence="3" id="KW-1185">Reference proteome</keyword>
<protein>
    <submittedName>
        <fullName evidence="2">Uncharacterized protein</fullName>
    </submittedName>
</protein>
<feature type="compositionally biased region" description="Polar residues" evidence="1">
    <location>
        <begin position="265"/>
        <end position="282"/>
    </location>
</feature>
<comment type="caution">
    <text evidence="2">The sequence shown here is derived from an EMBL/GenBank/DDBJ whole genome shotgun (WGS) entry which is preliminary data.</text>
</comment>
<sequence length="767" mass="86780">MSSSFGQQAIEMEDSKKDRRSWAEAVKDHRLKMASYVKETKGHNWIPSVFKRRGSNTSIGATTPPIIDANGTRVDVDATPIQAKASSIRQASAYHSEFRREFSSARKAMQTPEYHDRFSKARKELSTYYAAFDGECSTAKKIIQSPKDEAITEQRQPSTYREEFERGFSTVKKFIQTPKDEISIEHKQLSAEEEFERGFGTVKVIQTPKEEVKTEQKRLSVYYPKSERESDTVKKTTYIPKHAISAETKKLSVYYPKSERESSTAKKTTYTPKHTPSAEKQQLSIYCPNSAGESSIIKRTIKPIDDKVRIYQAAFYDDDSEDESFTIAKRILAPRLEVSTERAQVSDHNAEFEASSTTIKKTIRFLDEVSIKETSSHKNDFEKGSLAIKKVRTPRNETNTEQKQASSVDDEFRRGSNTIKKTNKAVETAASTVRRSSALHRECLRNFSTIGRVIQAHQLGSSPELILRNNSLYDNNPITPAAKDPSKVWAMYYQIVIMSPNSAQNYIITNLERGNGKFKDCREAVQFYAFLSPNSAQDAFLKKMLKLCFHAGDQYYSRIPAVDGCMDEEEIHDLAKDDGLTNEVTYSSAAVGDMHKENICYEVADRYIVREGIYNSRIDGGMDEKEVHNPADKEKKARDDAWLRRNPDFIYRPRRAAELETPCAKVQKSREDRMSSSTATVIRMPRYEEGPIPVEEPASNVGGTEKIEQEKERVIEVQENGTGEKTASAPCQLSVGWMGLDWAGKKNTSANTVIGSTAPQRVSMIEM</sequence>